<keyword evidence="2" id="KW-0812">Transmembrane</keyword>
<name>E4YJ37_OIKDI</name>
<feature type="compositionally biased region" description="Polar residues" evidence="1">
    <location>
        <begin position="75"/>
        <end position="94"/>
    </location>
</feature>
<organism evidence="3">
    <name type="scientific">Oikopleura dioica</name>
    <name type="common">Tunicate</name>
    <dbReference type="NCBI Taxonomy" id="34765"/>
    <lineage>
        <taxon>Eukaryota</taxon>
        <taxon>Metazoa</taxon>
        <taxon>Chordata</taxon>
        <taxon>Tunicata</taxon>
        <taxon>Appendicularia</taxon>
        <taxon>Copelata</taxon>
        <taxon>Oikopleuridae</taxon>
        <taxon>Oikopleura</taxon>
    </lineage>
</organism>
<feature type="region of interest" description="Disordered" evidence="1">
    <location>
        <begin position="71"/>
        <end position="94"/>
    </location>
</feature>
<feature type="transmembrane region" description="Helical" evidence="2">
    <location>
        <begin position="17"/>
        <end position="39"/>
    </location>
</feature>
<dbReference type="EMBL" id="FN654636">
    <property type="protein sequence ID" value="CBY35498.1"/>
    <property type="molecule type" value="Genomic_DNA"/>
</dbReference>
<evidence type="ECO:0000256" key="2">
    <source>
        <dbReference type="SAM" id="Phobius"/>
    </source>
</evidence>
<evidence type="ECO:0000256" key="1">
    <source>
        <dbReference type="SAM" id="MobiDB-lite"/>
    </source>
</evidence>
<accession>E4YJ37</accession>
<dbReference type="AlphaFoldDB" id="E4YJ37"/>
<evidence type="ECO:0000313" key="3">
    <source>
        <dbReference type="EMBL" id="CBY35498.1"/>
    </source>
</evidence>
<protein>
    <submittedName>
        <fullName evidence="3">Uncharacterized protein</fullName>
    </submittedName>
</protein>
<keyword evidence="2" id="KW-0472">Membrane</keyword>
<gene>
    <name evidence="3" type="ORF">GSOID_T00027313001</name>
</gene>
<keyword evidence="2" id="KW-1133">Transmembrane helix</keyword>
<dbReference type="Proteomes" id="UP000011014">
    <property type="component" value="Unassembled WGS sequence"/>
</dbReference>
<proteinExistence type="predicted"/>
<reference evidence="3" key="1">
    <citation type="journal article" date="2010" name="Science">
        <title>Plasticity of animal genome architecture unmasked by rapid evolution of a pelagic tunicate.</title>
        <authorList>
            <person name="Denoeud F."/>
            <person name="Henriet S."/>
            <person name="Mungpakdee S."/>
            <person name="Aury J.M."/>
            <person name="Da Silva C."/>
            <person name="Brinkmann H."/>
            <person name="Mikhaleva J."/>
            <person name="Olsen L.C."/>
            <person name="Jubin C."/>
            <person name="Canestro C."/>
            <person name="Bouquet J.M."/>
            <person name="Danks G."/>
            <person name="Poulain J."/>
            <person name="Campsteijn C."/>
            <person name="Adamski M."/>
            <person name="Cross I."/>
            <person name="Yadetie F."/>
            <person name="Muffato M."/>
            <person name="Louis A."/>
            <person name="Butcher S."/>
            <person name="Tsagkogeorga G."/>
            <person name="Konrad A."/>
            <person name="Singh S."/>
            <person name="Jensen M.F."/>
            <person name="Cong E.H."/>
            <person name="Eikeseth-Otteraa H."/>
            <person name="Noel B."/>
            <person name="Anthouard V."/>
            <person name="Porcel B.M."/>
            <person name="Kachouri-Lafond R."/>
            <person name="Nishino A."/>
            <person name="Ugolini M."/>
            <person name="Chourrout P."/>
            <person name="Nishida H."/>
            <person name="Aasland R."/>
            <person name="Huzurbazar S."/>
            <person name="Westhof E."/>
            <person name="Delsuc F."/>
            <person name="Lehrach H."/>
            <person name="Reinhardt R."/>
            <person name="Weissenbach J."/>
            <person name="Roy S.W."/>
            <person name="Artiguenave F."/>
            <person name="Postlethwait J.H."/>
            <person name="Manak J.R."/>
            <person name="Thompson E.M."/>
            <person name="Jaillon O."/>
            <person name="Du Pasquier L."/>
            <person name="Boudinot P."/>
            <person name="Liberles D.A."/>
            <person name="Volff J.N."/>
            <person name="Philippe H."/>
            <person name="Lenhard B."/>
            <person name="Roest Crollius H."/>
            <person name="Wincker P."/>
            <person name="Chourrout D."/>
        </authorList>
    </citation>
    <scope>NUCLEOTIDE SEQUENCE [LARGE SCALE GENOMIC DNA]</scope>
</reference>
<sequence>MNREAHQDQFTEADEDVMWSTCLFGVGAVVVLLVGSLAYKQISDNWQVIKMVLMLQIPLLLLYLYDQGYMKFSPGRNSNYQQRSGSYWQSSRRN</sequence>
<feature type="transmembrane region" description="Helical" evidence="2">
    <location>
        <begin position="48"/>
        <end position="65"/>
    </location>
</feature>